<evidence type="ECO:0000313" key="9">
    <source>
        <dbReference type="EMBL" id="GGD25959.1"/>
    </source>
</evidence>
<dbReference type="Pfam" id="PF01416">
    <property type="entry name" value="PseudoU_synth_1"/>
    <property type="match status" value="1"/>
</dbReference>
<comment type="subunit">
    <text evidence="4">Homodimer.</text>
</comment>
<feature type="domain" description="Pseudouridine synthase I TruA alpha/beta" evidence="8">
    <location>
        <begin position="148"/>
        <end position="242"/>
    </location>
</feature>
<dbReference type="PANTHER" id="PTHR11142">
    <property type="entry name" value="PSEUDOURIDYLATE SYNTHASE"/>
    <property type="match status" value="1"/>
</dbReference>
<evidence type="ECO:0000313" key="10">
    <source>
        <dbReference type="Proteomes" id="UP000625735"/>
    </source>
</evidence>
<evidence type="ECO:0000256" key="4">
    <source>
        <dbReference type="HAMAP-Rule" id="MF_00171"/>
    </source>
</evidence>
<dbReference type="GO" id="GO:0003723">
    <property type="term" value="F:RNA binding"/>
    <property type="evidence" value="ECO:0007669"/>
    <property type="project" value="InterPro"/>
</dbReference>
<evidence type="ECO:0000256" key="2">
    <source>
        <dbReference type="ARBA" id="ARBA00022694"/>
    </source>
</evidence>
<dbReference type="FunFam" id="3.30.70.580:FF:000001">
    <property type="entry name" value="tRNA pseudouridine synthase A"/>
    <property type="match status" value="1"/>
</dbReference>
<keyword evidence="2 4" id="KW-0819">tRNA processing</keyword>
<name>A0A916Y1A6_9FLAO</name>
<reference evidence="9" key="2">
    <citation type="submission" date="2020-09" db="EMBL/GenBank/DDBJ databases">
        <authorList>
            <person name="Sun Q."/>
            <person name="Zhou Y."/>
        </authorList>
    </citation>
    <scope>NUCLEOTIDE SEQUENCE</scope>
    <source>
        <strain evidence="9">CGMCC 1.12506</strain>
    </source>
</reference>
<accession>A0A916Y1A6</accession>
<dbReference type="InterPro" id="IPR020097">
    <property type="entry name" value="PsdUridine_synth_TruA_a/b_dom"/>
</dbReference>
<dbReference type="InterPro" id="IPR001406">
    <property type="entry name" value="PsdUridine_synth_TruA"/>
</dbReference>
<proteinExistence type="inferred from homology"/>
<dbReference type="GO" id="GO:0160147">
    <property type="term" value="F:tRNA pseudouridine(38-40) synthase activity"/>
    <property type="evidence" value="ECO:0007669"/>
    <property type="project" value="UniProtKB-EC"/>
</dbReference>
<dbReference type="Gene3D" id="3.30.70.580">
    <property type="entry name" value="Pseudouridine synthase I, catalytic domain, N-terminal subdomain"/>
    <property type="match status" value="1"/>
</dbReference>
<evidence type="ECO:0000256" key="7">
    <source>
        <dbReference type="RuleBase" id="RU003792"/>
    </source>
</evidence>
<dbReference type="InterPro" id="IPR020095">
    <property type="entry name" value="PsdUridine_synth_TruA_C"/>
</dbReference>
<feature type="binding site" evidence="4 6">
    <location>
        <position position="109"/>
    </location>
    <ligand>
        <name>substrate</name>
    </ligand>
</feature>
<dbReference type="InterPro" id="IPR020094">
    <property type="entry name" value="TruA/RsuA/RluB/E/F_N"/>
</dbReference>
<dbReference type="NCBIfam" id="TIGR00071">
    <property type="entry name" value="hisT_truA"/>
    <property type="match status" value="1"/>
</dbReference>
<dbReference type="HAMAP" id="MF_00171">
    <property type="entry name" value="TruA"/>
    <property type="match status" value="1"/>
</dbReference>
<sequence length="250" mass="28459">MRYFIQLAYNGSNFNGWQSQPNAVTVQETLEKALSLLLKTPIAIVGAGRTDSGVHAKQMLAHFDYDATLEVAFWLPKLNSFLPKSIVIYDLIPVADEAHARFDATSRTYEYHIHTFKDAFINELSWYYAQPLDIDKMNLAAAILMNYTDFECFSKTNTDVFTFNCKITQAHWKKTNTSLQFTITADRFLRNMVRAIVGTLVNIGQGKIEVEELHNIIQSKNRSKAGFSVPAHGLYLTKIDYPYIPNKSDL</sequence>
<dbReference type="InterPro" id="IPR020103">
    <property type="entry name" value="PsdUridine_synth_cat_dom_sf"/>
</dbReference>
<dbReference type="GO" id="GO:0031119">
    <property type="term" value="P:tRNA pseudouridine synthesis"/>
    <property type="evidence" value="ECO:0007669"/>
    <property type="project" value="UniProtKB-UniRule"/>
</dbReference>
<dbReference type="Proteomes" id="UP000625735">
    <property type="component" value="Unassembled WGS sequence"/>
</dbReference>
<comment type="function">
    <text evidence="4">Formation of pseudouridine at positions 38, 39 and 40 in the anticodon stem and loop of transfer RNAs.</text>
</comment>
<evidence type="ECO:0000256" key="6">
    <source>
        <dbReference type="PIRSR" id="PIRSR001430-2"/>
    </source>
</evidence>
<protein>
    <recommendedName>
        <fullName evidence="4">tRNA pseudouridine synthase A</fullName>
        <ecNumber evidence="4">5.4.99.12</ecNumber>
    </recommendedName>
    <alternativeName>
        <fullName evidence="4">tRNA pseudouridine(38-40) synthase</fullName>
    </alternativeName>
    <alternativeName>
        <fullName evidence="4">tRNA pseudouridylate synthase I</fullName>
    </alternativeName>
    <alternativeName>
        <fullName evidence="4">tRNA-uridine isomerase I</fullName>
    </alternativeName>
</protein>
<dbReference type="AlphaFoldDB" id="A0A916Y1A6"/>
<dbReference type="EMBL" id="BMFG01000005">
    <property type="protein sequence ID" value="GGD25959.1"/>
    <property type="molecule type" value="Genomic_DNA"/>
</dbReference>
<dbReference type="SUPFAM" id="SSF55120">
    <property type="entry name" value="Pseudouridine synthase"/>
    <property type="match status" value="1"/>
</dbReference>
<dbReference type="RefSeq" id="WP_188361953.1">
    <property type="nucleotide sequence ID" value="NZ_BMFG01000005.1"/>
</dbReference>
<gene>
    <name evidence="4 9" type="primary">truA</name>
    <name evidence="9" type="ORF">GCM10011343_15120</name>
</gene>
<evidence type="ECO:0000256" key="5">
    <source>
        <dbReference type="PIRSR" id="PIRSR001430-1"/>
    </source>
</evidence>
<dbReference type="PIRSF" id="PIRSF001430">
    <property type="entry name" value="tRNA_psdUrid_synth"/>
    <property type="match status" value="1"/>
</dbReference>
<reference evidence="9" key="1">
    <citation type="journal article" date="2014" name="Int. J. Syst. Evol. Microbiol.">
        <title>Complete genome sequence of Corynebacterium casei LMG S-19264T (=DSM 44701T), isolated from a smear-ripened cheese.</title>
        <authorList>
            <consortium name="US DOE Joint Genome Institute (JGI-PGF)"/>
            <person name="Walter F."/>
            <person name="Albersmeier A."/>
            <person name="Kalinowski J."/>
            <person name="Ruckert C."/>
        </authorList>
    </citation>
    <scope>NUCLEOTIDE SEQUENCE</scope>
    <source>
        <strain evidence="9">CGMCC 1.12506</strain>
    </source>
</reference>
<dbReference type="CDD" id="cd02570">
    <property type="entry name" value="PseudoU_synth_EcTruA"/>
    <property type="match status" value="1"/>
</dbReference>
<evidence type="ECO:0000256" key="3">
    <source>
        <dbReference type="ARBA" id="ARBA00023235"/>
    </source>
</evidence>
<dbReference type="Gene3D" id="3.30.70.660">
    <property type="entry name" value="Pseudouridine synthase I, catalytic domain, C-terminal subdomain"/>
    <property type="match status" value="1"/>
</dbReference>
<comment type="caution">
    <text evidence="9">The sequence shown here is derived from an EMBL/GenBank/DDBJ whole genome shotgun (WGS) entry which is preliminary data.</text>
</comment>
<comment type="catalytic activity">
    <reaction evidence="4 7">
        <text>uridine(38/39/40) in tRNA = pseudouridine(38/39/40) in tRNA</text>
        <dbReference type="Rhea" id="RHEA:22376"/>
        <dbReference type="Rhea" id="RHEA-COMP:10085"/>
        <dbReference type="Rhea" id="RHEA-COMP:10087"/>
        <dbReference type="ChEBI" id="CHEBI:65314"/>
        <dbReference type="ChEBI" id="CHEBI:65315"/>
        <dbReference type="EC" id="5.4.99.12"/>
    </reaction>
</comment>
<evidence type="ECO:0000256" key="1">
    <source>
        <dbReference type="ARBA" id="ARBA00009375"/>
    </source>
</evidence>
<dbReference type="PANTHER" id="PTHR11142:SF0">
    <property type="entry name" value="TRNA PSEUDOURIDINE SYNTHASE-LIKE 1"/>
    <property type="match status" value="1"/>
</dbReference>
<evidence type="ECO:0000259" key="8">
    <source>
        <dbReference type="Pfam" id="PF01416"/>
    </source>
</evidence>
<organism evidence="9 10">
    <name type="scientific">Flavobacterium orientale</name>
    <dbReference type="NCBI Taxonomy" id="1756020"/>
    <lineage>
        <taxon>Bacteria</taxon>
        <taxon>Pseudomonadati</taxon>
        <taxon>Bacteroidota</taxon>
        <taxon>Flavobacteriia</taxon>
        <taxon>Flavobacteriales</taxon>
        <taxon>Flavobacteriaceae</taxon>
        <taxon>Flavobacterium</taxon>
    </lineage>
</organism>
<keyword evidence="10" id="KW-1185">Reference proteome</keyword>
<keyword evidence="3 4" id="KW-0413">Isomerase</keyword>
<comment type="similarity">
    <text evidence="1 4 7">Belongs to the tRNA pseudouridine synthase TruA family.</text>
</comment>
<feature type="active site" description="Nucleophile" evidence="4 5">
    <location>
        <position position="51"/>
    </location>
</feature>
<dbReference type="EC" id="5.4.99.12" evidence="4"/>
<comment type="caution">
    <text evidence="4">Lacks conserved residue(s) required for the propagation of feature annotation.</text>
</comment>